<accession>A0A061SS65</accession>
<dbReference type="eggNOG" id="COG2847">
    <property type="taxonomic scope" value="Bacteria"/>
</dbReference>
<reference evidence="1 2" key="1">
    <citation type="journal article" date="2014" name="Genome Announc.">
        <title>Draft Genome Sequences of Two Isolates of the Roseobacter Group, Sulfitobacter sp. Strains 3SOLIMAR09 and 1FIGIMAR09, from Harbors of Mallorca Island (Mediterranean Sea).</title>
        <authorList>
            <person name="Mas-Llado M."/>
            <person name="Pina-Villalonga J.M."/>
            <person name="Brunet-Galmes I."/>
            <person name="Nogales B."/>
            <person name="Bosch R."/>
        </authorList>
    </citation>
    <scope>NUCLEOTIDE SEQUENCE [LARGE SCALE GENOMIC DNA]</scope>
    <source>
        <strain evidence="1 2">1FIGIMAR09</strain>
    </source>
</reference>
<organism evidence="1 2">
    <name type="scientific">Sulfitobacter mediterraneus</name>
    <dbReference type="NCBI Taxonomy" id="83219"/>
    <lineage>
        <taxon>Bacteria</taxon>
        <taxon>Pseudomonadati</taxon>
        <taxon>Pseudomonadota</taxon>
        <taxon>Alphaproteobacteria</taxon>
        <taxon>Rhodobacterales</taxon>
        <taxon>Roseobacteraceae</taxon>
        <taxon>Sulfitobacter</taxon>
    </lineage>
</organism>
<dbReference type="SUPFAM" id="SSF110087">
    <property type="entry name" value="DR1885-like metal-binding protein"/>
    <property type="match status" value="1"/>
</dbReference>
<evidence type="ECO:0008006" key="3">
    <source>
        <dbReference type="Google" id="ProtNLM"/>
    </source>
</evidence>
<name>A0A061SS65_9RHOB</name>
<protein>
    <recommendedName>
        <fullName evidence="3">Copper(I)-binding protein</fullName>
    </recommendedName>
</protein>
<dbReference type="Gene3D" id="2.60.40.1890">
    <property type="entry name" value="PCu(A)C copper chaperone"/>
    <property type="match status" value="1"/>
</dbReference>
<gene>
    <name evidence="1" type="ORF">PM02_16175</name>
</gene>
<sequence>MIRRIAAIVILGACAVGLYLGLSTAQPAITIENAKAVPVAGRDGMFMVTLDMVNQGSASTFAGASSPEAQMVMVMNPGHDGAALVVPGGGKGSLAMDGAHLMLRGGGDGFSAGGFLPLTVTFENGQQIATRVIHSGAATMDHGADGVAVTPAPTLTLIPPNRAAAKGFEMRLSVENFAFVRVTDGTAHVPGEGHAHIYLNGLKLGRLYDTRFDVGALSPGSYDLRVALNSHDHRPYLADGVPVAAQFAFTIP</sequence>
<dbReference type="AlphaFoldDB" id="A0A061SS65"/>
<dbReference type="Proteomes" id="UP000027337">
    <property type="component" value="Unassembled WGS sequence"/>
</dbReference>
<dbReference type="STRING" id="83219.PM02_16175"/>
<comment type="caution">
    <text evidence="1">The sequence shown here is derived from an EMBL/GenBank/DDBJ whole genome shotgun (WGS) entry which is preliminary data.</text>
</comment>
<evidence type="ECO:0000313" key="1">
    <source>
        <dbReference type="EMBL" id="KAJ02085.1"/>
    </source>
</evidence>
<proteinExistence type="predicted"/>
<evidence type="ECO:0000313" key="2">
    <source>
        <dbReference type="Proteomes" id="UP000027337"/>
    </source>
</evidence>
<dbReference type="EMBL" id="JEMU01000015">
    <property type="protein sequence ID" value="KAJ02085.1"/>
    <property type="molecule type" value="Genomic_DNA"/>
</dbReference>
<dbReference type="RefSeq" id="WP_051584205.1">
    <property type="nucleotide sequence ID" value="NZ_JEMU01000015.1"/>
</dbReference>
<dbReference type="InterPro" id="IPR036182">
    <property type="entry name" value="PCuAC_sf"/>
</dbReference>
<keyword evidence="2" id="KW-1185">Reference proteome</keyword>